<dbReference type="HOGENOM" id="CLU_257664_0_0_10"/>
<dbReference type="STRING" id="376686.Fjoh_0806"/>
<dbReference type="NCBIfam" id="NF033708">
    <property type="entry name" value="T9SS_Cterm_ChiA"/>
    <property type="match status" value="1"/>
</dbReference>
<dbReference type="SUPFAM" id="SSF56988">
    <property type="entry name" value="Anthrax protective antigen"/>
    <property type="match status" value="1"/>
</dbReference>
<dbReference type="KEGG" id="fjo:Fjoh_0806"/>
<reference evidence="3 4" key="1">
    <citation type="journal article" date="2009" name="Appl. Environ. Microbiol.">
        <title>Novel features of the polysaccharide-digesting gliding bacterium Flavobacterium johnsoniae as revealed by genome sequence analysis.</title>
        <authorList>
            <person name="McBride M.J."/>
            <person name="Xie G."/>
            <person name="Martens E.C."/>
            <person name="Lapidus A."/>
            <person name="Henrissat B."/>
            <person name="Rhodes R.G."/>
            <person name="Goltsman E."/>
            <person name="Wang W."/>
            <person name="Xu J."/>
            <person name="Hunnicutt D.W."/>
            <person name="Staroscik A.M."/>
            <person name="Hoover T.R."/>
            <person name="Cheng Y.Q."/>
            <person name="Stein J.L."/>
        </authorList>
    </citation>
    <scope>NUCLEOTIDE SEQUENCE [LARGE SCALE GENOMIC DNA]</scope>
    <source>
        <strain evidence="4">ATCC 17061 / DSM 2064 / JCM 8514 / BCRC 14874 / CCUG 350202 / NBRC 14942 / NCIMB 11054 / UW101</strain>
    </source>
</reference>
<sequence length="1351" mass="145250">MKKTLLLFLFLIPFLGSAQLASASYVIGNSQPAPFKTLATAITSINSTGIAGPVTLLLDENQTVTSTIFIDRSDFSAAKTLTIKPNTNRNITITGNIGNTSTAPILKLEGTDYVTIDGSNNNTTSSNLIISNTSTVNYNNFTQIHSAILWITNKAADAATYNTLRNIQFVGSGVDATSSTSAGVVISDANNMQTAETISNSNNTISNNIFTRMKFGIWTFGGTSYNQNLTINNNTFGSANAADVIVVNAIKLSNTQNTLVTGNSILGVAMSSNSTFISGINLYDRSIGCTISRNRISSVKSSGLGSGIHIDLDNSVTANLNIVNNFISGIASSTGGQYDYNNAGHGIYFVKGNRINLYYNTVVLNVNQTGLSASLFISDGSNLDIRNNIFYNSQTGSGLRYAVYSLTNRSVFSNINRNDYITSSGGTLGRLNNADAATIADWRVATSQDGNSLSVAPSFVSASDFHLITNNTNNESLTGVTISGITTDIDGDTRVKPYMGADELVQCTPSGDQTTFGVNSWLGYVYSWTGTAYPNPATSTTLPVSATSTYIGTVTENALFDRNVTSGQVNGVTRNIPCDTPPSDKFFVRYKMQTTTAAGRYNFTIGGDDGVRLYVDGSLVTVAPTGSYGVHSYNTYAAQVDLTAGTHNFILEYFENDGDSRVSFSYGQIQGNVALPFGDNKWNVYGFTVANINLPSYAYAGMYVDNNVNVNTQTSWGRTSSPSAASSWLGAPVGVDQFTITYKRQGFPCGRYQIQLVNCDDVGEIYVDGTKVFTQNGYTGTSAIINGGTTYLLNKNSTVEIRLREDGGDANIAVNFIDTPTVYNGSGTLASDTSIRISANTTLGSDLQVCSCTVDTGVTFTIPANRTLTVDETINVAGTGKLLIQNNGSLLQKNTTAAAYTGAVTSFEMQRNTAPVRRYDFSYWSSPVTLASNFTLYKLSPNTLGDKYYSYNPNSGWAINYNGTQVMTPGQGYIVRAPQSYDINSTAVYTASFIGVPNNGDVTITPVGGQWNLIGNPYPSALDAQKLMTANNNVGSLYFWTHNSPPSNTVSGDATYNYTSNDYAVYNFSGGVATSSGAAAPSGYIAAGQSFFINASSSNNIVFTNDMRVGGNNTQFFKTAKAAEEVERNRLWLNFTNTQGAFKQALVGYIEGATNSLDNGFDAETMAGNSYVDFYSINDALQLTIQGRALPFENSDIIPLGYNTSIAGDFTISIDHVDGVFNDQAVYLEDKKTSTIYDLKAGDYTFKTEAGTFDDRFTLRYTNKTLGTGDFENVDNGLLVSVKDKVIKVTSNKENIKSTAIYDISGRLIYDKNKVGTTELQISNLQSADQVLLVKIILDNNYTLTKKIIFK</sequence>
<dbReference type="PROSITE" id="PS51820">
    <property type="entry name" value="PA14"/>
    <property type="match status" value="1"/>
</dbReference>
<dbReference type="Gene3D" id="2.160.20.10">
    <property type="entry name" value="Single-stranded right-handed beta-helix, Pectin lyase-like"/>
    <property type="match status" value="1"/>
</dbReference>
<dbReference type="GeneID" id="31768001"/>
<proteinExistence type="predicted"/>
<dbReference type="InterPro" id="IPR012334">
    <property type="entry name" value="Pectin_lyas_fold"/>
</dbReference>
<gene>
    <name evidence="3" type="ordered locus">Fjoh_0806</name>
</gene>
<dbReference type="InterPro" id="IPR006626">
    <property type="entry name" value="PbH1"/>
</dbReference>
<evidence type="ECO:0000259" key="2">
    <source>
        <dbReference type="PROSITE" id="PS51820"/>
    </source>
</evidence>
<dbReference type="SUPFAM" id="SSF51126">
    <property type="entry name" value="Pectin lyase-like"/>
    <property type="match status" value="1"/>
</dbReference>
<dbReference type="Proteomes" id="UP000006694">
    <property type="component" value="Chromosome"/>
</dbReference>
<dbReference type="RefSeq" id="WP_012022894.1">
    <property type="nucleotide sequence ID" value="NC_009441.1"/>
</dbReference>
<dbReference type="SMART" id="SM00710">
    <property type="entry name" value="PbH1"/>
    <property type="match status" value="6"/>
</dbReference>
<feature type="signal peptide" evidence="1">
    <location>
        <begin position="1"/>
        <end position="23"/>
    </location>
</feature>
<dbReference type="eggNOG" id="COG3420">
    <property type="taxonomic scope" value="Bacteria"/>
</dbReference>
<evidence type="ECO:0000313" key="4">
    <source>
        <dbReference type="Proteomes" id="UP000006694"/>
    </source>
</evidence>
<dbReference type="InterPro" id="IPR037524">
    <property type="entry name" value="PA14/GLEYA"/>
</dbReference>
<name>A5FLT6_FLAJ1</name>
<keyword evidence="4" id="KW-1185">Reference proteome</keyword>
<keyword evidence="1" id="KW-0732">Signal</keyword>
<organism evidence="3 4">
    <name type="scientific">Flavobacterium johnsoniae (strain ATCC 17061 / DSM 2064 / JCM 8514 / BCRC 14874 / CCUG 350202 / NBRC 14942 / NCIMB 11054 / UW101)</name>
    <name type="common">Cytophaga johnsonae</name>
    <dbReference type="NCBI Taxonomy" id="376686"/>
    <lineage>
        <taxon>Bacteria</taxon>
        <taxon>Pseudomonadati</taxon>
        <taxon>Bacteroidota</taxon>
        <taxon>Flavobacteriia</taxon>
        <taxon>Flavobacteriales</taxon>
        <taxon>Flavobacteriaceae</taxon>
        <taxon>Flavobacterium</taxon>
    </lineage>
</organism>
<dbReference type="eggNOG" id="COG1345">
    <property type="taxonomic scope" value="Bacteria"/>
</dbReference>
<protein>
    <recommendedName>
        <fullName evidence="2">PA14 domain-containing protein</fullName>
    </recommendedName>
</protein>
<dbReference type="InterPro" id="IPR011050">
    <property type="entry name" value="Pectin_lyase_fold/virulence"/>
</dbReference>
<accession>A5FLT6</accession>
<evidence type="ECO:0000256" key="1">
    <source>
        <dbReference type="SAM" id="SignalP"/>
    </source>
</evidence>
<dbReference type="EMBL" id="CP000685">
    <property type="protein sequence ID" value="ABQ03840.1"/>
    <property type="molecule type" value="Genomic_DNA"/>
</dbReference>
<evidence type="ECO:0000313" key="3">
    <source>
        <dbReference type="EMBL" id="ABQ03840.1"/>
    </source>
</evidence>
<feature type="chain" id="PRO_5002683034" description="PA14 domain-containing protein" evidence="1">
    <location>
        <begin position="24"/>
        <end position="1351"/>
    </location>
</feature>
<feature type="domain" description="PA14" evidence="2">
    <location>
        <begin position="523"/>
        <end position="681"/>
    </location>
</feature>
<dbReference type="OrthoDB" id="1652165at2"/>